<dbReference type="Pfam" id="PF14200">
    <property type="entry name" value="RicinB_lectin_2"/>
    <property type="match status" value="1"/>
</dbReference>
<evidence type="ECO:0000259" key="1">
    <source>
        <dbReference type="Pfam" id="PF14200"/>
    </source>
</evidence>
<proteinExistence type="predicted"/>
<protein>
    <recommendedName>
        <fullName evidence="1">Ricin B lectin domain-containing protein</fullName>
    </recommendedName>
</protein>
<dbReference type="InterPro" id="IPR000772">
    <property type="entry name" value="Ricin_B_lectin"/>
</dbReference>
<dbReference type="AlphaFoldDB" id="A0A8H3AYH5"/>
<dbReference type="Proteomes" id="UP000663853">
    <property type="component" value="Unassembled WGS sequence"/>
</dbReference>
<accession>A0A8H3AYH5</accession>
<dbReference type="EMBL" id="CAJMXA010000804">
    <property type="protein sequence ID" value="CAE6443563.1"/>
    <property type="molecule type" value="Genomic_DNA"/>
</dbReference>
<dbReference type="SUPFAM" id="SSF50370">
    <property type="entry name" value="Ricin B-like lectins"/>
    <property type="match status" value="1"/>
</dbReference>
<gene>
    <name evidence="2" type="ORF">RDB_LOCUS39637</name>
</gene>
<name>A0A8H3AYH5_9AGAM</name>
<organism evidence="2 3">
    <name type="scientific">Rhizoctonia solani</name>
    <dbReference type="NCBI Taxonomy" id="456999"/>
    <lineage>
        <taxon>Eukaryota</taxon>
        <taxon>Fungi</taxon>
        <taxon>Dikarya</taxon>
        <taxon>Basidiomycota</taxon>
        <taxon>Agaricomycotina</taxon>
        <taxon>Agaricomycetes</taxon>
        <taxon>Cantharellales</taxon>
        <taxon>Ceratobasidiaceae</taxon>
        <taxon>Rhizoctonia</taxon>
    </lineage>
</organism>
<comment type="caution">
    <text evidence="2">The sequence shown here is derived from an EMBL/GenBank/DDBJ whole genome shotgun (WGS) entry which is preliminary data.</text>
</comment>
<evidence type="ECO:0000313" key="2">
    <source>
        <dbReference type="EMBL" id="CAE6443563.1"/>
    </source>
</evidence>
<evidence type="ECO:0000313" key="3">
    <source>
        <dbReference type="Proteomes" id="UP000663853"/>
    </source>
</evidence>
<feature type="domain" description="Ricin B lectin" evidence="1">
    <location>
        <begin position="24"/>
        <end position="108"/>
    </location>
</feature>
<sequence>MAMTLDTTGDIHKVQGRAFNGQGSQKWVFTGTEGSMGYTIKNVGSGTYVGFTKGQQAERDQIVTASSNTVAHALIGDAGTGYMIVANYRPSLVLDLTGGSRTDGTAVKYGEMTWGGPNQRWKFVDA</sequence>
<reference evidence="2" key="1">
    <citation type="submission" date="2021-01" db="EMBL/GenBank/DDBJ databases">
        <authorList>
            <person name="Kaushik A."/>
        </authorList>
    </citation>
    <scope>NUCLEOTIDE SEQUENCE</scope>
    <source>
        <strain evidence="2">AG6-10EEA</strain>
    </source>
</reference>
<dbReference type="Gene3D" id="2.80.10.50">
    <property type="match status" value="1"/>
</dbReference>
<dbReference type="InterPro" id="IPR035992">
    <property type="entry name" value="Ricin_B-like_lectins"/>
</dbReference>